<proteinExistence type="predicted"/>
<accession>A0ABP2SPQ6</accession>
<keyword evidence="2" id="KW-1185">Reference proteome</keyword>
<protein>
    <submittedName>
        <fullName evidence="1">Uncharacterized protein</fullName>
    </submittedName>
</protein>
<dbReference type="Proteomes" id="UP000010412">
    <property type="component" value="Unassembled WGS sequence"/>
</dbReference>
<comment type="caution">
    <text evidence="1">The sequence shown here is derived from an EMBL/GenBank/DDBJ whole genome shotgun (WGS) entry which is preliminary data.</text>
</comment>
<sequence length="39" mass="4604">MISAVNSDFELGNIYCFRYRVKLNNPLMGTEIFLKIFVF</sequence>
<reference evidence="1 2" key="1">
    <citation type="submission" date="2012-05" db="EMBL/GenBank/DDBJ databases">
        <authorList>
            <person name="Weinstock G."/>
            <person name="Sodergren E."/>
            <person name="Lobos E.A."/>
            <person name="Fulton L."/>
            <person name="Fulton R."/>
            <person name="Courtney L."/>
            <person name="Fronick C."/>
            <person name="O'Laughlin M."/>
            <person name="Godfrey J."/>
            <person name="Wilson R.M."/>
            <person name="Miner T."/>
            <person name="Farmer C."/>
            <person name="Delehaunty K."/>
            <person name="Cordes M."/>
            <person name="Minx P."/>
            <person name="Tomlinson C."/>
            <person name="Chen J."/>
            <person name="Wollam A."/>
            <person name="Pepin K.H."/>
            <person name="Bhonagiri V."/>
            <person name="Zhang X."/>
            <person name="Suruliraj S."/>
            <person name="Warren W."/>
            <person name="Mitreva M."/>
            <person name="Mardis E.R."/>
            <person name="Wilson R.K."/>
        </authorList>
    </citation>
    <scope>NUCLEOTIDE SEQUENCE [LARGE SCALE GENOMIC DNA]</scope>
    <source>
        <strain evidence="1 2">KON</strain>
    </source>
</reference>
<organism evidence="1 2">
    <name type="scientific">Veillonella atypica KON</name>
    <dbReference type="NCBI Taxonomy" id="1128111"/>
    <lineage>
        <taxon>Bacteria</taxon>
        <taxon>Bacillati</taxon>
        <taxon>Bacillota</taxon>
        <taxon>Negativicutes</taxon>
        <taxon>Veillonellales</taxon>
        <taxon>Veillonellaceae</taxon>
        <taxon>Veillonella</taxon>
    </lineage>
</organism>
<name>A0ABP2SPQ6_9FIRM</name>
<dbReference type="EMBL" id="AMEX01000063">
    <property type="protein sequence ID" value="EKY17219.1"/>
    <property type="molecule type" value="Genomic_DNA"/>
</dbReference>
<evidence type="ECO:0000313" key="2">
    <source>
        <dbReference type="Proteomes" id="UP000010412"/>
    </source>
</evidence>
<gene>
    <name evidence="1" type="ORF">HMPREF0870_01954</name>
</gene>
<evidence type="ECO:0000313" key="1">
    <source>
        <dbReference type="EMBL" id="EKY17219.1"/>
    </source>
</evidence>